<keyword evidence="12 18" id="KW-0520">NAD</keyword>
<evidence type="ECO:0000256" key="4">
    <source>
        <dbReference type="ARBA" id="ARBA00010228"/>
    </source>
</evidence>
<dbReference type="PANTHER" id="PTHR11911:SF111">
    <property type="entry name" value="INOSINE-5'-MONOPHOSPHATE DEHYDROGENASE"/>
    <property type="match status" value="1"/>
</dbReference>
<dbReference type="EC" id="1.1.1.205" evidence="18 20"/>
<dbReference type="PROSITE" id="PS00996">
    <property type="entry name" value="RIBOSOMAL_S21E"/>
    <property type="match status" value="1"/>
</dbReference>
<feature type="binding site" evidence="18">
    <location>
        <position position="347"/>
    </location>
    <ligand>
        <name>IMP</name>
        <dbReference type="ChEBI" id="CHEBI:58053"/>
    </ligand>
</feature>
<evidence type="ECO:0000256" key="3">
    <source>
        <dbReference type="ARBA" id="ARBA00005502"/>
    </source>
</evidence>
<feature type="binding site" evidence="18">
    <location>
        <position position="527"/>
    </location>
    <ligand>
        <name>K(+)</name>
        <dbReference type="ChEBI" id="CHEBI:29103"/>
        <note>ligand shared between two tetrameric partners</note>
    </ligand>
</feature>
<sequence length="1013" mass="110727">MPIANGDSLGRAMKAEIQDYTKALEVLEKEYTTRDGLDVDTLLDSDKHGALTYNDFLILPGYIGFPASDVTLDTPVTKRVSLKVPLLSSPMDTVTEHNMAIHMALLGGLGVIHHNCSPEDQAEMVRKVKRYENGFILDPVVLSPKATVGEAKELKAKWGFGGFPVTENGTLRSKLVGMVTSRDIQFHTNLEDPVTAIMSTDLVTAPAGTTLAEANDVLRSSKKGKLPIVDANGNLVSLLSRSDLMKNLHYPLASKLPDSKQLICAAAIGTREEDKHRLKLLVEAGLDIVILDSSQGNSIYQIEMIKWVKKTFPEIDVIAGNVVTREQAAALIAAGADGLRIGMGSGSACITQEVMAVGRPQAVAVRSVASFAARFGVPCIADGGIQNVGHIVKGLAMGASTVMMGGLLAGTTESPGEYFVSNEGQLVKAYRGMGSIAAMEDKKAGAGGKDSKASNAGTARYFSEKDRVLVAQGVAGSVLDRGSVTKFVPYLVAGVQHSLQDIGVKSLDELHDGVDKGIVRFEMRSASAMAEGNVHGLHSYDKKLYSNFSSTLESSQSIEPRRMAAKKGDRSKATPAIPRPSSSVILISPKNEVLLLHRVKTSTSFASAHVFPGGNLSAQDGECPAAEDPKRHEDAPWYRNAAVRELFEESGILLARDQNTGVMLAVPEAEREKGRRAIHQHEVTFAEWLKKQDAAAVPDIEPLIPFTRWITPTNVPKRYSTQMYLYFLPLPVESDKSVLNEIPAEGEREEIQVPTSDGGIEVTEAMFLPAAEWLRRAQSGEIIMFPPQFLLLHLVSHFLDKEPRATASLEELRNRRAELVEFAHSGTPPWTEKCISPKMLKMSSDGRAVLALDHPGPELKGTNRAGEPDRVVYVQFKQGAARKLDVRWKKDVFAEQEKSIRQLNPPAHLRLPHRRRPQALYQNAKMENEKGEIVDLYVPRKCSATNRIIKANDHASVQISIGKVDENGRYTGENQTYALCGFIRARGESDDSLNRLTQRDGYVRNVWTASRQR</sequence>
<comment type="caution">
    <text evidence="18">Lacks conserved residue(s) required for the propagation of feature annotation.</text>
</comment>
<evidence type="ECO:0000256" key="12">
    <source>
        <dbReference type="ARBA" id="ARBA00023027"/>
    </source>
</evidence>
<dbReference type="GO" id="GO:0003735">
    <property type="term" value="F:structural constituent of ribosome"/>
    <property type="evidence" value="ECO:0007669"/>
    <property type="project" value="InterPro"/>
</dbReference>
<keyword evidence="10" id="KW-0689">Ribosomal protein</keyword>
<feature type="compositionally biased region" description="Basic and acidic residues" evidence="21">
    <location>
        <begin position="559"/>
        <end position="572"/>
    </location>
</feature>
<dbReference type="CDD" id="cd00381">
    <property type="entry name" value="IMPDH"/>
    <property type="match status" value="1"/>
</dbReference>
<comment type="pathway">
    <text evidence="18 20">Purine metabolism; XMP biosynthesis via de novo pathway; XMP from IMP: step 1/1.</text>
</comment>
<feature type="domain" description="CBS" evidence="22">
    <location>
        <begin position="135"/>
        <end position="194"/>
    </location>
</feature>
<comment type="caution">
    <text evidence="24">The sequence shown here is derived from an EMBL/GenBank/DDBJ whole genome shotgun (WGS) entry which is preliminary data.</text>
</comment>
<dbReference type="PROSITE" id="PS51462">
    <property type="entry name" value="NUDIX"/>
    <property type="match status" value="1"/>
</dbReference>
<dbReference type="CDD" id="cd04601">
    <property type="entry name" value="CBS_pair_IMPDH"/>
    <property type="match status" value="1"/>
</dbReference>
<dbReference type="FunFam" id="3.30.1230.20:FF:000001">
    <property type="entry name" value="40S ribosomal protein S21"/>
    <property type="match status" value="1"/>
</dbReference>
<evidence type="ECO:0000256" key="16">
    <source>
        <dbReference type="ARBA" id="ARBA00058020"/>
    </source>
</evidence>
<evidence type="ECO:0000256" key="10">
    <source>
        <dbReference type="ARBA" id="ARBA00022980"/>
    </source>
</evidence>
<keyword evidence="6 18" id="KW-0479">Metal-binding</keyword>
<keyword evidence="9 18" id="KW-0630">Potassium</keyword>
<dbReference type="InterPro" id="IPR000086">
    <property type="entry name" value="NUDIX_hydrolase_dom"/>
</dbReference>
<evidence type="ECO:0000256" key="7">
    <source>
        <dbReference type="ARBA" id="ARBA00022749"/>
    </source>
</evidence>
<evidence type="ECO:0000259" key="23">
    <source>
        <dbReference type="PROSITE" id="PS51462"/>
    </source>
</evidence>
<dbReference type="PROSITE" id="PS00487">
    <property type="entry name" value="IMP_DH_GMP_RED"/>
    <property type="match status" value="1"/>
</dbReference>
<dbReference type="SMART" id="SM01240">
    <property type="entry name" value="IMPDH"/>
    <property type="match status" value="1"/>
</dbReference>
<evidence type="ECO:0000259" key="22">
    <source>
        <dbReference type="PROSITE" id="PS51371"/>
    </source>
</evidence>
<dbReference type="RefSeq" id="XP_026611469.1">
    <property type="nucleotide sequence ID" value="XM_026756361.1"/>
</dbReference>
<feature type="active site" description="Proton acceptor" evidence="18">
    <location>
        <position position="460"/>
    </location>
</feature>
<evidence type="ECO:0000256" key="13">
    <source>
        <dbReference type="ARBA" id="ARBA00023122"/>
    </source>
</evidence>
<comment type="similarity">
    <text evidence="3 18">Belongs to the IMPDH/GMPR family.</text>
</comment>
<evidence type="ECO:0000256" key="17">
    <source>
        <dbReference type="ARBA" id="ARBA00062187"/>
    </source>
</evidence>
<dbReference type="GO" id="GO:0006183">
    <property type="term" value="P:GTP biosynthetic process"/>
    <property type="evidence" value="ECO:0007669"/>
    <property type="project" value="TreeGrafter"/>
</dbReference>
<name>A0A397GE14_ASPTH</name>
<comment type="subcellular location">
    <subcellularLocation>
        <location evidence="2 18">Cytoplasm</location>
    </subcellularLocation>
</comment>
<keyword evidence="5 18" id="KW-0963">Cytoplasm</keyword>
<dbReference type="GeneID" id="38124716"/>
<feature type="binding site" evidence="18">
    <location>
        <begin position="430"/>
        <end position="434"/>
    </location>
    <ligand>
        <name>IMP</name>
        <dbReference type="ChEBI" id="CHEBI:58053"/>
    </ligand>
</feature>
<dbReference type="FunFam" id="3.20.20.70:FF:000007">
    <property type="entry name" value="Chromosome 19 SCAF14664, whole genome shotgun sequence"/>
    <property type="match status" value="1"/>
</dbReference>
<dbReference type="NCBIfam" id="TIGR01302">
    <property type="entry name" value="IMP_dehydrog"/>
    <property type="match status" value="1"/>
</dbReference>
<dbReference type="InterPro" id="IPR013785">
    <property type="entry name" value="Aldolase_TIM"/>
</dbReference>
<evidence type="ECO:0000313" key="24">
    <source>
        <dbReference type="EMBL" id="RHZ47203.1"/>
    </source>
</evidence>
<dbReference type="Pfam" id="PF00478">
    <property type="entry name" value="IMPDH"/>
    <property type="match status" value="1"/>
</dbReference>
<evidence type="ECO:0000256" key="14">
    <source>
        <dbReference type="ARBA" id="ARBA00023274"/>
    </source>
</evidence>
<evidence type="ECO:0000256" key="15">
    <source>
        <dbReference type="ARBA" id="ARBA00048028"/>
    </source>
</evidence>
<dbReference type="GO" id="GO:0046872">
    <property type="term" value="F:metal ion binding"/>
    <property type="evidence" value="ECO:0007669"/>
    <property type="project" value="UniProtKB-UniRule"/>
</dbReference>
<dbReference type="SMART" id="SM00116">
    <property type="entry name" value="CBS"/>
    <property type="match status" value="2"/>
</dbReference>
<comment type="activity regulation">
    <text evidence="18">Mycophenolic acid (MPA) is a non-competitive inhibitor that prevents formation of the closed enzyme conformation by binding to the same site as the amobile flap. In contrast, mizoribine monophosphate (MZP) is a competitive inhibitor that induces the closed conformation. MPA is a potent inhibitor of mammalian IMPDHs but a poor inhibitor of the bacterial enzymes. MZP is a more potent inhibitor of bacterial IMPDH.</text>
</comment>
<dbReference type="InterPro" id="IPR046342">
    <property type="entry name" value="CBS_dom_sf"/>
</dbReference>
<evidence type="ECO:0000256" key="11">
    <source>
        <dbReference type="ARBA" id="ARBA00023002"/>
    </source>
</evidence>
<feature type="domain" description="CBS" evidence="22">
    <location>
        <begin position="198"/>
        <end position="254"/>
    </location>
</feature>
<evidence type="ECO:0000256" key="2">
    <source>
        <dbReference type="ARBA" id="ARBA00004496"/>
    </source>
</evidence>
<feature type="binding site" description="in other chain" evidence="18">
    <location>
        <position position="344"/>
    </location>
    <ligand>
        <name>K(+)</name>
        <dbReference type="ChEBI" id="CHEBI:29103"/>
        <note>ligand shared between two tetrameric partners</note>
    </ligand>
</feature>
<dbReference type="GO" id="GO:0003938">
    <property type="term" value="F:IMP dehydrogenase activity"/>
    <property type="evidence" value="ECO:0007669"/>
    <property type="project" value="UniProtKB-UniRule"/>
</dbReference>
<dbReference type="SUPFAM" id="SSF51412">
    <property type="entry name" value="Inosine monophosphate dehydrogenase (IMPDH)"/>
    <property type="match status" value="1"/>
</dbReference>
<feature type="binding site" evidence="18">
    <location>
        <begin position="342"/>
        <end position="344"/>
    </location>
    <ligand>
        <name>NAD(+)</name>
        <dbReference type="ChEBI" id="CHEBI:57540"/>
    </ligand>
</feature>
<comment type="cofactor">
    <cofactor evidence="1 18">
        <name>K(+)</name>
        <dbReference type="ChEBI" id="CHEBI:29103"/>
    </cofactor>
</comment>
<evidence type="ECO:0000256" key="19">
    <source>
        <dbReference type="PROSITE-ProRule" id="PRU00703"/>
    </source>
</evidence>
<feature type="region of interest" description="Disordered" evidence="21">
    <location>
        <begin position="556"/>
        <end position="577"/>
    </location>
</feature>
<feature type="binding site" description="in other chain" evidence="18">
    <location>
        <position position="349"/>
    </location>
    <ligand>
        <name>K(+)</name>
        <dbReference type="ChEBI" id="CHEBI:29103"/>
        <note>ligand shared between two tetrameric partners</note>
    </ligand>
</feature>
<comment type="similarity">
    <text evidence="4">Belongs to the eukaryotic ribosomal protein eS21 family.</text>
</comment>
<dbReference type="Pfam" id="PF00571">
    <property type="entry name" value="CBS"/>
    <property type="match status" value="2"/>
</dbReference>
<dbReference type="GO" id="GO:0022626">
    <property type="term" value="C:cytosolic ribosome"/>
    <property type="evidence" value="ECO:0007669"/>
    <property type="project" value="UniProtKB-ARBA"/>
</dbReference>
<keyword evidence="25" id="KW-1185">Reference proteome</keyword>
<keyword evidence="11 18" id="KW-0560">Oxidoreductase</keyword>
<dbReference type="SUPFAM" id="SSF54631">
    <property type="entry name" value="CBS-domain pair"/>
    <property type="match status" value="1"/>
</dbReference>
<comment type="catalytic activity">
    <reaction evidence="15 18 20">
        <text>IMP + NAD(+) + H2O = XMP + NADH + H(+)</text>
        <dbReference type="Rhea" id="RHEA:11708"/>
        <dbReference type="ChEBI" id="CHEBI:15377"/>
        <dbReference type="ChEBI" id="CHEBI:15378"/>
        <dbReference type="ChEBI" id="CHEBI:57464"/>
        <dbReference type="ChEBI" id="CHEBI:57540"/>
        <dbReference type="ChEBI" id="CHEBI:57945"/>
        <dbReference type="ChEBI" id="CHEBI:58053"/>
        <dbReference type="EC" id="1.1.1.205"/>
    </reaction>
</comment>
<dbReference type="EMBL" id="NKHU02000228">
    <property type="protein sequence ID" value="RHZ47203.1"/>
    <property type="molecule type" value="Genomic_DNA"/>
</dbReference>
<dbReference type="InterPro" id="IPR001931">
    <property type="entry name" value="Ribosomal_eS21"/>
</dbReference>
<dbReference type="InterPro" id="IPR015875">
    <property type="entry name" value="IMP_DH/GMP_Rdtase_CS"/>
</dbReference>
<evidence type="ECO:0000256" key="18">
    <source>
        <dbReference type="HAMAP-Rule" id="MF_03156"/>
    </source>
</evidence>
<feature type="binding site" evidence="18">
    <location>
        <position position="472"/>
    </location>
    <ligand>
        <name>IMP</name>
        <dbReference type="ChEBI" id="CHEBI:58053"/>
    </ligand>
</feature>
<evidence type="ECO:0000256" key="20">
    <source>
        <dbReference type="RuleBase" id="RU003928"/>
    </source>
</evidence>
<dbReference type="UniPathway" id="UPA00601">
    <property type="reaction ID" value="UER00295"/>
</dbReference>
<dbReference type="Gene3D" id="3.30.1230.20">
    <property type="match status" value="1"/>
</dbReference>
<dbReference type="InterPro" id="IPR005990">
    <property type="entry name" value="IMP_DH"/>
</dbReference>
<dbReference type="GO" id="GO:1990904">
    <property type="term" value="C:ribonucleoprotein complex"/>
    <property type="evidence" value="ECO:0007669"/>
    <property type="project" value="UniProtKB-KW"/>
</dbReference>
<evidence type="ECO:0000256" key="1">
    <source>
        <dbReference type="ARBA" id="ARBA00001958"/>
    </source>
</evidence>
<feature type="domain" description="Nudix hydrolase" evidence="23">
    <location>
        <begin position="577"/>
        <end position="790"/>
    </location>
</feature>
<evidence type="ECO:0000256" key="6">
    <source>
        <dbReference type="ARBA" id="ARBA00022723"/>
    </source>
</evidence>
<accession>A0A397GE14</accession>
<dbReference type="PANTHER" id="PTHR11911">
    <property type="entry name" value="INOSINE-5-MONOPHOSPHATE DEHYDROGENASE RELATED"/>
    <property type="match status" value="1"/>
</dbReference>
<dbReference type="HAMAP" id="MF_01964">
    <property type="entry name" value="IMPDH"/>
    <property type="match status" value="1"/>
</dbReference>
<gene>
    <name evidence="24" type="ORF">CDV56_102742</name>
</gene>
<feature type="binding site" evidence="18">
    <location>
        <begin position="292"/>
        <end position="294"/>
    </location>
    <ligand>
        <name>NAD(+)</name>
        <dbReference type="ChEBI" id="CHEBI:57540"/>
    </ligand>
</feature>
<keyword evidence="7 18" id="KW-0332">GMP biosynthesis</keyword>
<feature type="active site" description="Thioimidate intermediate" evidence="18">
    <location>
        <position position="349"/>
    </location>
</feature>
<feature type="binding site" description="in other chain" evidence="18">
    <location>
        <position position="346"/>
    </location>
    <ligand>
        <name>K(+)</name>
        <dbReference type="ChEBI" id="CHEBI:29103"/>
        <note>ligand shared between two tetrameric partners</note>
    </ligand>
</feature>
<evidence type="ECO:0000256" key="21">
    <source>
        <dbReference type="SAM" id="MobiDB-lite"/>
    </source>
</evidence>
<evidence type="ECO:0000256" key="9">
    <source>
        <dbReference type="ARBA" id="ARBA00022958"/>
    </source>
</evidence>
<dbReference type="Pfam" id="PF01249">
    <property type="entry name" value="Ribosomal_S21e"/>
    <property type="match status" value="1"/>
</dbReference>
<keyword evidence="13 19" id="KW-0129">CBS domain</keyword>
<dbReference type="GO" id="GO:0000166">
    <property type="term" value="F:nucleotide binding"/>
    <property type="evidence" value="ECO:0007669"/>
    <property type="project" value="UniProtKB-UniRule"/>
</dbReference>
<evidence type="ECO:0000313" key="25">
    <source>
        <dbReference type="Proteomes" id="UP000215305"/>
    </source>
</evidence>
<dbReference type="STRING" id="41047.A0A397GE14"/>
<keyword evidence="14" id="KW-0687">Ribonucleoprotein</keyword>
<dbReference type="CDD" id="cd18870">
    <property type="entry name" value="NUDIX_AcylCoAdiphos_Nudt19"/>
    <property type="match status" value="1"/>
</dbReference>
<dbReference type="InterPro" id="IPR000644">
    <property type="entry name" value="CBS_dom"/>
</dbReference>
<dbReference type="GO" id="GO:0042274">
    <property type="term" value="P:ribosomal small subunit biogenesis"/>
    <property type="evidence" value="ECO:0007669"/>
    <property type="project" value="UniProtKB-ARBA"/>
</dbReference>
<organism evidence="24 25">
    <name type="scientific">Aspergillus thermomutatus</name>
    <name type="common">Neosartorya pseudofischeri</name>
    <dbReference type="NCBI Taxonomy" id="41047"/>
    <lineage>
        <taxon>Eukaryota</taxon>
        <taxon>Fungi</taxon>
        <taxon>Dikarya</taxon>
        <taxon>Ascomycota</taxon>
        <taxon>Pezizomycotina</taxon>
        <taxon>Eurotiomycetes</taxon>
        <taxon>Eurotiomycetidae</taxon>
        <taxon>Eurotiales</taxon>
        <taxon>Aspergillaceae</taxon>
        <taxon>Aspergillus</taxon>
        <taxon>Aspergillus subgen. Fumigati</taxon>
    </lineage>
</organism>
<evidence type="ECO:0000256" key="8">
    <source>
        <dbReference type="ARBA" id="ARBA00022755"/>
    </source>
</evidence>
<dbReference type="PROSITE" id="PS51371">
    <property type="entry name" value="CBS"/>
    <property type="match status" value="2"/>
</dbReference>
<feature type="binding site" evidence="18">
    <location>
        <begin position="405"/>
        <end position="406"/>
    </location>
    <ligand>
        <name>IMP</name>
        <dbReference type="ChEBI" id="CHEBI:58053"/>
    </ligand>
</feature>
<dbReference type="InterPro" id="IPR038579">
    <property type="entry name" value="Ribosomal_eS21_sf"/>
</dbReference>
<dbReference type="InterPro" id="IPR018279">
    <property type="entry name" value="Ribosomal_eS21_CS"/>
</dbReference>
<feature type="binding site" evidence="18">
    <location>
        <begin position="382"/>
        <end position="384"/>
    </location>
    <ligand>
        <name>IMP</name>
        <dbReference type="ChEBI" id="CHEBI:58053"/>
    </ligand>
</feature>
<reference evidence="24" key="1">
    <citation type="submission" date="2018-08" db="EMBL/GenBank/DDBJ databases">
        <title>Draft genome sequence of azole-resistant Aspergillus thermomutatus (Neosartorya pseudofischeri) strain HMR AF 39, isolated from a human nasal aspirate.</title>
        <authorList>
            <person name="Parent-Michaud M."/>
            <person name="Dufresne P.J."/>
            <person name="Fournier E."/>
            <person name="Martineau C."/>
            <person name="Moreira S."/>
            <person name="Perkins V."/>
            <person name="De Repentigny L."/>
            <person name="Dufresne S.F."/>
        </authorList>
    </citation>
    <scope>NUCLEOTIDE SEQUENCE [LARGE SCALE GENOMIC DNA]</scope>
    <source>
        <strain evidence="24">HMR AF 39</strain>
    </source>
</reference>
<comment type="subunit">
    <text evidence="17">Homotetramer. Seems to be able to form heterotetramers composed from more than 1 of the 3 IMPDH gene products (IMD2-4).</text>
</comment>
<keyword evidence="8 18" id="KW-0658">Purine biosynthesis</keyword>
<dbReference type="Proteomes" id="UP000215305">
    <property type="component" value="Unassembled WGS sequence"/>
</dbReference>
<dbReference type="GO" id="GO:0006412">
    <property type="term" value="P:translation"/>
    <property type="evidence" value="ECO:0007669"/>
    <property type="project" value="InterPro"/>
</dbReference>
<comment type="function">
    <text evidence="16">Catalyzes the conversion of inosine 5'-phosphate (IMP) to xanthosine 5'-phosphate (XMP), the first committed and rate-limiting step in the de novo synthesis of guanine nucleotides, and therefore plays an important role in the regulation of cell growth. Part of the gene cluster that mediates the biosynthesis of mycophenolic acid (MPA), the first isolated antibiotic natural product in the world. Does not play a role in the biosynthesis of MPA, but is involved in self resistance to MPA, since MPA acts as an inhibitor of IMP dehydrogenases.</text>
</comment>
<dbReference type="AlphaFoldDB" id="A0A397GE14"/>
<evidence type="ECO:0000256" key="5">
    <source>
        <dbReference type="ARBA" id="ARBA00022490"/>
    </source>
</evidence>
<dbReference type="SUPFAM" id="SSF55811">
    <property type="entry name" value="Nudix"/>
    <property type="match status" value="1"/>
</dbReference>
<proteinExistence type="inferred from homology"/>
<dbReference type="InterPro" id="IPR015797">
    <property type="entry name" value="NUDIX_hydrolase-like_dom_sf"/>
</dbReference>
<dbReference type="Gene3D" id="3.90.79.10">
    <property type="entry name" value="Nucleoside Triphosphate Pyrophosphohydrolase"/>
    <property type="match status" value="1"/>
</dbReference>
<dbReference type="GO" id="GO:0006177">
    <property type="term" value="P:GMP biosynthetic process"/>
    <property type="evidence" value="ECO:0007669"/>
    <property type="project" value="UniProtKB-UniRule"/>
</dbReference>
<protein>
    <recommendedName>
        <fullName evidence="18 20">Inosine-5'-monophosphate dehydrogenase</fullName>
        <shortName evidence="18">IMP dehydrogenase</shortName>
        <shortName evidence="18">IMPD</shortName>
        <shortName evidence="18">IMPDH</shortName>
        <ecNumber evidence="18 20">1.1.1.205</ecNumber>
    </recommendedName>
</protein>
<dbReference type="VEuPathDB" id="FungiDB:CDV56_102742"/>
<dbReference type="OrthoDB" id="416622at2759"/>
<dbReference type="Gene3D" id="3.20.20.70">
    <property type="entry name" value="Aldolase class I"/>
    <property type="match status" value="1"/>
</dbReference>
<dbReference type="InterPro" id="IPR001093">
    <property type="entry name" value="IMP_DH_GMPRt"/>
</dbReference>